<keyword evidence="2" id="KW-0479">Metal-binding</keyword>
<proteinExistence type="predicted"/>
<accession>A0ABR3EPL8</accession>
<dbReference type="InterPro" id="IPR050987">
    <property type="entry name" value="AtrR-like"/>
</dbReference>
<name>A0ABR3EPL8_9AGAR</name>
<keyword evidence="8" id="KW-1185">Reference proteome</keyword>
<protein>
    <submittedName>
        <fullName evidence="7">Gypsy retrotransposon integrase-like protein 1</fullName>
    </submittedName>
</protein>
<organism evidence="7 8">
    <name type="scientific">Marasmius crinis-equi</name>
    <dbReference type="NCBI Taxonomy" id="585013"/>
    <lineage>
        <taxon>Eukaryota</taxon>
        <taxon>Fungi</taxon>
        <taxon>Dikarya</taxon>
        <taxon>Basidiomycota</taxon>
        <taxon>Agaricomycotina</taxon>
        <taxon>Agaricomycetes</taxon>
        <taxon>Agaricomycetidae</taxon>
        <taxon>Agaricales</taxon>
        <taxon>Marasmiineae</taxon>
        <taxon>Marasmiaceae</taxon>
        <taxon>Marasmius</taxon>
    </lineage>
</organism>
<evidence type="ECO:0000256" key="5">
    <source>
        <dbReference type="SAM" id="MobiDB-lite"/>
    </source>
</evidence>
<evidence type="ECO:0000256" key="1">
    <source>
        <dbReference type="ARBA" id="ARBA00004123"/>
    </source>
</evidence>
<evidence type="ECO:0000256" key="4">
    <source>
        <dbReference type="ARBA" id="ARBA00023242"/>
    </source>
</evidence>
<evidence type="ECO:0000259" key="6">
    <source>
        <dbReference type="Pfam" id="PF04082"/>
    </source>
</evidence>
<sequence>MSKKGVFSDRCVCNFTGRPSALRDEDFDQELPTDCDDEYWEHPDPELAFKQPPGKPSSISCFILYLKLCEILAFALRTLYSIKKSKMMLGLVGNQWEQRIISELDSSLNDWTSSIPEHLRWDPGRENMVFFNQSAFLQVNYYNVQIQTHRPFIMKPSPLMFLSLAICTNAARSCINVLHRHSQRAQLAIPHTFYACFAAGVVLLAHIWNSKSAGLKIDIPREMSDVHKLMQVLSDHDKRWTSPGRFLDIFCELARGLHETKEEAEPAPLQSETQSPERFSSPPIHPEYHVWQDVASMEEEQLPPLPFNSAELGRERFGYQYSMPQQMEQQQPPQPQQQHQQHYGSATAPNGWDDPGWIPNVANIPSGYSLYDWGQYLDNKAGTSSNVNAGRAG</sequence>
<dbReference type="PANTHER" id="PTHR46910:SF3">
    <property type="entry name" value="HALOTOLERANCE PROTEIN 9-RELATED"/>
    <property type="match status" value="1"/>
</dbReference>
<dbReference type="InterPro" id="IPR007219">
    <property type="entry name" value="XnlR_reg_dom"/>
</dbReference>
<feature type="compositionally biased region" description="Low complexity" evidence="5">
    <location>
        <begin position="325"/>
        <end position="342"/>
    </location>
</feature>
<evidence type="ECO:0000256" key="2">
    <source>
        <dbReference type="ARBA" id="ARBA00022723"/>
    </source>
</evidence>
<feature type="region of interest" description="Disordered" evidence="5">
    <location>
        <begin position="325"/>
        <end position="358"/>
    </location>
</feature>
<evidence type="ECO:0000256" key="3">
    <source>
        <dbReference type="ARBA" id="ARBA00023125"/>
    </source>
</evidence>
<dbReference type="PANTHER" id="PTHR46910">
    <property type="entry name" value="TRANSCRIPTION FACTOR PDR1"/>
    <property type="match status" value="1"/>
</dbReference>
<dbReference type="Proteomes" id="UP001465976">
    <property type="component" value="Unassembled WGS sequence"/>
</dbReference>
<evidence type="ECO:0000313" key="8">
    <source>
        <dbReference type="Proteomes" id="UP001465976"/>
    </source>
</evidence>
<keyword evidence="4" id="KW-0539">Nucleus</keyword>
<feature type="domain" description="Xylanolytic transcriptional activator regulatory" evidence="6">
    <location>
        <begin position="8"/>
        <end position="86"/>
    </location>
</feature>
<keyword evidence="3" id="KW-0238">DNA-binding</keyword>
<dbReference type="CDD" id="cd12148">
    <property type="entry name" value="fungal_TF_MHR"/>
    <property type="match status" value="1"/>
</dbReference>
<reference evidence="7 8" key="1">
    <citation type="submission" date="2024-02" db="EMBL/GenBank/DDBJ databases">
        <title>A draft genome for the cacao thread blight pathogen Marasmius crinis-equi.</title>
        <authorList>
            <person name="Cohen S.P."/>
            <person name="Baruah I.K."/>
            <person name="Amoako-Attah I."/>
            <person name="Bukari Y."/>
            <person name="Meinhardt L.W."/>
            <person name="Bailey B.A."/>
        </authorList>
    </citation>
    <scope>NUCLEOTIDE SEQUENCE [LARGE SCALE GENOMIC DNA]</scope>
    <source>
        <strain evidence="7 8">GH-76</strain>
    </source>
</reference>
<comment type="caution">
    <text evidence="7">The sequence shown here is derived from an EMBL/GenBank/DDBJ whole genome shotgun (WGS) entry which is preliminary data.</text>
</comment>
<dbReference type="EMBL" id="JBAHYK010002556">
    <property type="protein sequence ID" value="KAL0564839.1"/>
    <property type="molecule type" value="Genomic_DNA"/>
</dbReference>
<dbReference type="Pfam" id="PF04082">
    <property type="entry name" value="Fungal_trans"/>
    <property type="match status" value="1"/>
</dbReference>
<feature type="region of interest" description="Disordered" evidence="5">
    <location>
        <begin position="261"/>
        <end position="284"/>
    </location>
</feature>
<evidence type="ECO:0000313" key="7">
    <source>
        <dbReference type="EMBL" id="KAL0564839.1"/>
    </source>
</evidence>
<gene>
    <name evidence="7" type="primary">GIN1_23</name>
    <name evidence="7" type="ORF">V5O48_017196</name>
</gene>
<comment type="subcellular location">
    <subcellularLocation>
        <location evidence="1">Nucleus</location>
    </subcellularLocation>
</comment>